<comment type="caution">
    <text evidence="3">The sequence shown here is derived from an EMBL/GenBank/DDBJ whole genome shotgun (WGS) entry which is preliminary data.</text>
</comment>
<dbReference type="InterPro" id="IPR032675">
    <property type="entry name" value="LRR_dom_sf"/>
</dbReference>
<dbReference type="PANTHER" id="PTHR13382">
    <property type="entry name" value="MITOCHONDRIAL ATP SYNTHASE COUPLING FACTOR B"/>
    <property type="match status" value="1"/>
</dbReference>
<evidence type="ECO:0000313" key="3">
    <source>
        <dbReference type="EMBL" id="RLN85955.1"/>
    </source>
</evidence>
<dbReference type="EMBL" id="MAYM02001079">
    <property type="protein sequence ID" value="RLN26898.1"/>
    <property type="molecule type" value="Genomic_DNA"/>
</dbReference>
<reference evidence="1" key="1">
    <citation type="journal article" date="2015" name="Genom Data">
        <title>Genome sequences of six Phytophthora species associated with forests in New Zealand.</title>
        <authorList>
            <person name="Studholme D.J."/>
            <person name="McDougal R.L."/>
            <person name="Sambles C."/>
            <person name="Hansen E."/>
            <person name="Hardy G."/>
            <person name="Grant M."/>
            <person name="Ganley R.J."/>
            <person name="Williams N.M."/>
        </authorList>
    </citation>
    <scope>NUCLEOTIDE SEQUENCE</scope>
    <source>
        <strain evidence="1">NZFS 3630</strain>
    </source>
</reference>
<dbReference type="SMART" id="SM00367">
    <property type="entry name" value="LRR_CC"/>
    <property type="match status" value="4"/>
</dbReference>
<evidence type="ECO:0000313" key="1">
    <source>
        <dbReference type="EMBL" id="KAG2533314.1"/>
    </source>
</evidence>
<dbReference type="EMBL" id="MBDN02000003">
    <property type="protein sequence ID" value="RLN85955.1"/>
    <property type="molecule type" value="Genomic_DNA"/>
</dbReference>
<dbReference type="Proteomes" id="UP000792063">
    <property type="component" value="Unassembled WGS sequence"/>
</dbReference>
<dbReference type="STRING" id="325452.A0A421H3N4"/>
<dbReference type="Gene3D" id="3.80.10.10">
    <property type="entry name" value="Ribonuclease Inhibitor"/>
    <property type="match status" value="2"/>
</dbReference>
<dbReference type="InterPro" id="IPR050648">
    <property type="entry name" value="F-box_LRR-repeat"/>
</dbReference>
<protein>
    <submittedName>
        <fullName evidence="3">Uncharacterized protein</fullName>
    </submittedName>
</protein>
<dbReference type="InterPro" id="IPR006553">
    <property type="entry name" value="Leu-rich_rpt_Cys-con_subtyp"/>
</dbReference>
<dbReference type="Pfam" id="PF13516">
    <property type="entry name" value="LRR_6"/>
    <property type="match status" value="2"/>
</dbReference>
<evidence type="ECO:0000313" key="5">
    <source>
        <dbReference type="Proteomes" id="UP000285883"/>
    </source>
</evidence>
<evidence type="ECO:0000313" key="4">
    <source>
        <dbReference type="Proteomes" id="UP000285624"/>
    </source>
</evidence>
<dbReference type="AlphaFoldDB" id="A0A421H3N4"/>
<reference evidence="1" key="3">
    <citation type="submission" date="2020-06" db="EMBL/GenBank/DDBJ databases">
        <authorList>
            <person name="Studholme D.J."/>
        </authorList>
    </citation>
    <scope>NUCLEOTIDE SEQUENCE</scope>
    <source>
        <strain evidence="1">NZFS 3630</strain>
    </source>
</reference>
<keyword evidence="4" id="KW-1185">Reference proteome</keyword>
<sequence length="234" mass="26237">MLSNPNKLRKLNIGGCRRIGDEGLLEIVKVCTGLQHVNIRLCDRMTDLSVRTLTHNCLELEDLNVEELDSLSYKTFVFDQEGDGRAVVDKNLLLKLKTLNVAGCTGLNDLTLGHLVRLELAYCRELTDSVLYVIAKHLSLEELNLARCIRITDDGMLEIAAGMAEDDELSLLRAENALLRKKVKALEKGGRGDKPGLKLVVDEKEIQEIDKLLKKAEVLFGVLMETVNYSNEYR</sequence>
<proteinExistence type="predicted"/>
<dbReference type="EMBL" id="JPWU03000003">
    <property type="protein sequence ID" value="KAG2533314.1"/>
    <property type="molecule type" value="Genomic_DNA"/>
</dbReference>
<dbReference type="GO" id="GO:0005737">
    <property type="term" value="C:cytoplasm"/>
    <property type="evidence" value="ECO:0007669"/>
    <property type="project" value="TreeGrafter"/>
</dbReference>
<gene>
    <name evidence="2" type="ORF">BBI17_000006</name>
    <name evidence="3" type="ORF">BBO99_00000006</name>
    <name evidence="1" type="ORF">JM18_000125</name>
</gene>
<name>A0A421H3N4_9STRA</name>
<dbReference type="SUPFAM" id="SSF52047">
    <property type="entry name" value="RNI-like"/>
    <property type="match status" value="1"/>
</dbReference>
<dbReference type="Proteomes" id="UP000285883">
    <property type="component" value="Unassembled WGS sequence"/>
</dbReference>
<accession>A0A421H3N4</accession>
<reference evidence="4 5" key="2">
    <citation type="submission" date="2018-07" db="EMBL/GenBank/DDBJ databases">
        <title>Genome sequencing of oomycete isolates from Chile give support for New Zealand origin for Phytophthora kernoviae and make available the first Nothophytophthora sp. genome.</title>
        <authorList>
            <person name="Studholme D.J."/>
            <person name="Sanfuentes E."/>
            <person name="Panda P."/>
            <person name="Hill R."/>
            <person name="Sambles C."/>
            <person name="Grant M."/>
            <person name="Williams N.M."/>
            <person name="Mcdougal R.L."/>
        </authorList>
    </citation>
    <scope>NUCLEOTIDE SEQUENCE [LARGE SCALE GENOMIC DNA]</scope>
    <source>
        <strain evidence="2">Chile2</strain>
        <strain evidence="3">Chile4</strain>
    </source>
</reference>
<evidence type="ECO:0000313" key="2">
    <source>
        <dbReference type="EMBL" id="RLN26898.1"/>
    </source>
</evidence>
<dbReference type="InterPro" id="IPR001611">
    <property type="entry name" value="Leu-rich_rpt"/>
</dbReference>
<organism evidence="3 4">
    <name type="scientific">Phytophthora kernoviae</name>
    <dbReference type="NCBI Taxonomy" id="325452"/>
    <lineage>
        <taxon>Eukaryota</taxon>
        <taxon>Sar</taxon>
        <taxon>Stramenopiles</taxon>
        <taxon>Oomycota</taxon>
        <taxon>Peronosporomycetes</taxon>
        <taxon>Peronosporales</taxon>
        <taxon>Peronosporaceae</taxon>
        <taxon>Phytophthora</taxon>
    </lineage>
</organism>
<dbReference type="Proteomes" id="UP000285624">
    <property type="component" value="Unassembled WGS sequence"/>
</dbReference>